<keyword evidence="2" id="KW-1185">Reference proteome</keyword>
<name>F0QWA6_VULM7</name>
<dbReference type="Gene3D" id="1.25.40.10">
    <property type="entry name" value="Tetratricopeptide repeat domain"/>
    <property type="match status" value="1"/>
</dbReference>
<dbReference type="AlphaFoldDB" id="F0QWA6"/>
<proteinExistence type="predicted"/>
<dbReference type="HOGENOM" id="CLU_586116_0_0_2"/>
<reference evidence="1 2" key="1">
    <citation type="journal article" date="2011" name="J. Bacteriol.">
        <title>Complete genome sequence of 'Vulcanisaeta moutnovskia' strain 768-28, a novel member of the hyperthermophilic crenarchaeal genus vulcanisaeta.</title>
        <authorList>
            <person name="Gumerov V.M."/>
            <person name="Mardanov A.V."/>
            <person name="Beletsky A.V."/>
            <person name="Prokofeva M.I."/>
            <person name="Bonch-Osmolovskaya E.A."/>
            <person name="Ravin N.V."/>
            <person name="Skryabin K.G."/>
        </authorList>
    </citation>
    <scope>NUCLEOTIDE SEQUENCE [LARGE SCALE GENOMIC DNA]</scope>
    <source>
        <strain evidence="1 2">768-28</strain>
    </source>
</reference>
<sequence>MLEVVGVIDVNELTSMLNIPEDPRLLLGDLIEVNNNEAKLSQKGREVVSSIANCEEVVFRILYEYYRSRPRSLERDVALAEYGSKYVELSDYPIEITNEVLTTCLRLARFGAEANLPELARRYGVKAFLIGMRIGDYAAALEGLGHAVRKSRNPLELMPFIDQAIKLDKETINKHLVNYVGLMLSVGEGLIGSGFPKEALRFINHGLELIGEPNSELTCYLWTRLTTNLASAYMELMKYAEAIEMVNTALGKLTNCRIDERTRRQLVLELRDRLGVIKYLSGDLSGAYSVFSDVLREALELNEIPFAASAMHNLVKAKVLMSSDCSNYPELLRPIHGWTLRDSLNHYLTTNDQKNLRKVRILLTVLLIGIGDYDEAVKLLGQGDNDDIERFLRELITILKGEASTMTTEYRSPALADLATYINTALRITKWQSTGNKLWDQTAQALKNEITQIMKCQIPKLVLLQA</sequence>
<evidence type="ECO:0008006" key="3">
    <source>
        <dbReference type="Google" id="ProtNLM"/>
    </source>
</evidence>
<dbReference type="InterPro" id="IPR011990">
    <property type="entry name" value="TPR-like_helical_dom_sf"/>
</dbReference>
<dbReference type="KEGG" id="vmo:VMUT_2002"/>
<gene>
    <name evidence="1" type="ordered locus">VMUT_2002</name>
</gene>
<accession>F0QWA6</accession>
<dbReference type="EMBL" id="CP002529">
    <property type="protein sequence ID" value="ADY02201.1"/>
    <property type="molecule type" value="Genomic_DNA"/>
</dbReference>
<dbReference type="Proteomes" id="UP000007485">
    <property type="component" value="Chromosome"/>
</dbReference>
<dbReference type="STRING" id="985053.VMUT_2002"/>
<organism evidence="1 2">
    <name type="scientific">Vulcanisaeta moutnovskia (strain 768-28)</name>
    <dbReference type="NCBI Taxonomy" id="985053"/>
    <lineage>
        <taxon>Archaea</taxon>
        <taxon>Thermoproteota</taxon>
        <taxon>Thermoprotei</taxon>
        <taxon>Thermoproteales</taxon>
        <taxon>Thermoproteaceae</taxon>
        <taxon>Vulcanisaeta</taxon>
    </lineage>
</organism>
<dbReference type="eggNOG" id="arCOG03045">
    <property type="taxonomic scope" value="Archaea"/>
</dbReference>
<dbReference type="SUPFAM" id="SSF48452">
    <property type="entry name" value="TPR-like"/>
    <property type="match status" value="1"/>
</dbReference>
<evidence type="ECO:0000313" key="2">
    <source>
        <dbReference type="Proteomes" id="UP000007485"/>
    </source>
</evidence>
<protein>
    <recommendedName>
        <fullName evidence="3">TPR repeat-containing protein</fullName>
    </recommendedName>
</protein>
<evidence type="ECO:0000313" key="1">
    <source>
        <dbReference type="EMBL" id="ADY02201.1"/>
    </source>
</evidence>